<sequence length="513" mass="57310">MSTNPSDVALAQDMGRFFDDAMGFVMYAFDWGSDPTLQVVELKEPWASKYNSKYGPDEWACEFLDNISKEVKANNFDGQQAVPAQRHATSSGHGIGKSAITSWLILWIASTRPHSKGVVTANTSDQLGSKTWAELGKWKKKCITGHWFEVTTGKGAMKIVHKDFPESWRCDAQTCREENSESFAGLHAATSSPYYIFDEASAVPDKIWEVAEGGLTDGEPFWFVFGNPTRNTGRFFECFNKFRHRWHTQQIDSRSVQITNKGTIQEWVNDYGEDSDFVRVRVRGIFPQASSLQFIPRNLVDEAMERVPETTSIQGRTAVVGVDVARFGDDQSVIRTRVGRDAATFPAKRYRQLDLMQLTSRVVEHVKILKGAGYGVVIFVDGGGVGGGVIDRLRQLNYDVIEVQFGGKADDSKKYANKRAEIWGRMREWLKGGCLAKDEALATDLTGVEYGFRPDDSILLESKEAMKRRGLSSPDDADALAMTFAQPVAEFTGGEEIPMTRSKGRDYDPYTVV</sequence>
<name>A0A6J5L2W5_9CAUD</name>
<reference evidence="1" key="1">
    <citation type="submission" date="2020-04" db="EMBL/GenBank/DDBJ databases">
        <authorList>
            <person name="Chiriac C."/>
            <person name="Salcher M."/>
            <person name="Ghai R."/>
            <person name="Kavagutti S V."/>
        </authorList>
    </citation>
    <scope>NUCLEOTIDE SEQUENCE</scope>
</reference>
<organism evidence="1">
    <name type="scientific">uncultured Caudovirales phage</name>
    <dbReference type="NCBI Taxonomy" id="2100421"/>
    <lineage>
        <taxon>Viruses</taxon>
        <taxon>Duplodnaviria</taxon>
        <taxon>Heunggongvirae</taxon>
        <taxon>Uroviricota</taxon>
        <taxon>Caudoviricetes</taxon>
        <taxon>Peduoviridae</taxon>
        <taxon>Maltschvirus</taxon>
        <taxon>Maltschvirus maltsch</taxon>
    </lineage>
</organism>
<evidence type="ECO:0008006" key="2">
    <source>
        <dbReference type="Google" id="ProtNLM"/>
    </source>
</evidence>
<dbReference type="EMBL" id="LR796206">
    <property type="protein sequence ID" value="CAB4126860.1"/>
    <property type="molecule type" value="Genomic_DNA"/>
</dbReference>
<evidence type="ECO:0000313" key="1">
    <source>
        <dbReference type="EMBL" id="CAB4126860.1"/>
    </source>
</evidence>
<protein>
    <recommendedName>
        <fullName evidence="2">Terminase</fullName>
    </recommendedName>
</protein>
<dbReference type="Gene3D" id="3.40.50.300">
    <property type="entry name" value="P-loop containing nucleotide triphosphate hydrolases"/>
    <property type="match status" value="1"/>
</dbReference>
<proteinExistence type="predicted"/>
<dbReference type="InterPro" id="IPR027417">
    <property type="entry name" value="P-loop_NTPase"/>
</dbReference>
<dbReference type="Gene3D" id="3.30.420.240">
    <property type="match status" value="1"/>
</dbReference>
<gene>
    <name evidence="1" type="ORF">UFOVP77_28</name>
</gene>
<accession>A0A6J5L2W5</accession>